<dbReference type="PROSITE" id="PS50042">
    <property type="entry name" value="CNMP_BINDING_3"/>
    <property type="match status" value="2"/>
</dbReference>
<evidence type="ECO:0000256" key="8">
    <source>
        <dbReference type="ARBA" id="ARBA00023286"/>
    </source>
</evidence>
<dbReference type="Gene3D" id="1.10.287.70">
    <property type="match status" value="1"/>
</dbReference>
<evidence type="ECO:0000256" key="12">
    <source>
        <dbReference type="SAM" id="Phobius"/>
    </source>
</evidence>
<evidence type="ECO:0000313" key="16">
    <source>
        <dbReference type="Proteomes" id="UP001165060"/>
    </source>
</evidence>
<dbReference type="PROSITE" id="PS50222">
    <property type="entry name" value="EF_HAND_2"/>
    <property type="match status" value="2"/>
</dbReference>
<feature type="domain" description="EF-hand" evidence="14">
    <location>
        <begin position="124"/>
        <end position="159"/>
    </location>
</feature>
<feature type="compositionally biased region" description="Low complexity" evidence="11">
    <location>
        <begin position="1421"/>
        <end position="1430"/>
    </location>
</feature>
<dbReference type="InterPro" id="IPR011992">
    <property type="entry name" value="EF-hand-dom_pair"/>
</dbReference>
<dbReference type="SUPFAM" id="SSF51206">
    <property type="entry name" value="cAMP-binding domain-like"/>
    <property type="match status" value="1"/>
</dbReference>
<keyword evidence="7 12" id="KW-0472">Membrane</keyword>
<feature type="transmembrane region" description="Helical" evidence="12">
    <location>
        <begin position="331"/>
        <end position="355"/>
    </location>
</feature>
<dbReference type="SUPFAM" id="SSF81324">
    <property type="entry name" value="Voltage-gated potassium channels"/>
    <property type="match status" value="1"/>
</dbReference>
<dbReference type="InterPro" id="IPR000595">
    <property type="entry name" value="cNMP-bd_dom"/>
</dbReference>
<dbReference type="InterPro" id="IPR014710">
    <property type="entry name" value="RmlC-like_jellyroll"/>
</dbReference>
<evidence type="ECO:0000256" key="4">
    <source>
        <dbReference type="ARBA" id="ARBA00022837"/>
    </source>
</evidence>
<feature type="region of interest" description="Disordered" evidence="11">
    <location>
        <begin position="1329"/>
        <end position="1352"/>
    </location>
</feature>
<feature type="compositionally biased region" description="Basic and acidic residues" evidence="11">
    <location>
        <begin position="1304"/>
        <end position="1314"/>
    </location>
</feature>
<organism evidence="15 16">
    <name type="scientific">Tetraparma gracilis</name>
    <dbReference type="NCBI Taxonomy" id="2962635"/>
    <lineage>
        <taxon>Eukaryota</taxon>
        <taxon>Sar</taxon>
        <taxon>Stramenopiles</taxon>
        <taxon>Ochrophyta</taxon>
        <taxon>Bolidophyceae</taxon>
        <taxon>Parmales</taxon>
        <taxon>Triparmaceae</taxon>
        <taxon>Tetraparma</taxon>
    </lineage>
</organism>
<dbReference type="Gene3D" id="1.10.287.630">
    <property type="entry name" value="Helix hairpin bin"/>
    <property type="match status" value="1"/>
</dbReference>
<feature type="transmembrane region" description="Helical" evidence="12">
    <location>
        <begin position="579"/>
        <end position="601"/>
    </location>
</feature>
<feature type="compositionally biased region" description="Basic and acidic residues" evidence="11">
    <location>
        <begin position="1470"/>
        <end position="1489"/>
    </location>
</feature>
<evidence type="ECO:0000256" key="2">
    <source>
        <dbReference type="ARBA" id="ARBA00022448"/>
    </source>
</evidence>
<feature type="domain" description="Cyclic nucleotide-binding" evidence="13">
    <location>
        <begin position="681"/>
        <end position="740"/>
    </location>
</feature>
<comment type="subcellular location">
    <subcellularLocation>
        <location evidence="1">Membrane</location>
        <topology evidence="1">Multi-pass membrane protein</topology>
    </subcellularLocation>
</comment>
<feature type="coiled-coil region" evidence="10">
    <location>
        <begin position="1080"/>
        <end position="1107"/>
    </location>
</feature>
<keyword evidence="16" id="KW-1185">Reference proteome</keyword>
<feature type="region of interest" description="Disordered" evidence="11">
    <location>
        <begin position="162"/>
        <end position="229"/>
    </location>
</feature>
<dbReference type="InterPro" id="IPR018247">
    <property type="entry name" value="EF_Hand_1_Ca_BS"/>
</dbReference>
<keyword evidence="8" id="KW-1071">Ligand-gated ion channel</keyword>
<reference evidence="15 16" key="1">
    <citation type="journal article" date="2023" name="Commun. Biol.">
        <title>Genome analysis of Parmales, the sister group of diatoms, reveals the evolutionary specialization of diatoms from phago-mixotrophs to photoautotrophs.</title>
        <authorList>
            <person name="Ban H."/>
            <person name="Sato S."/>
            <person name="Yoshikawa S."/>
            <person name="Yamada K."/>
            <person name="Nakamura Y."/>
            <person name="Ichinomiya M."/>
            <person name="Sato N."/>
            <person name="Blanc-Mathieu R."/>
            <person name="Endo H."/>
            <person name="Kuwata A."/>
            <person name="Ogata H."/>
        </authorList>
    </citation>
    <scope>NUCLEOTIDE SEQUENCE [LARGE SCALE GENOMIC DNA]</scope>
</reference>
<dbReference type="InterPro" id="IPR005821">
    <property type="entry name" value="Ion_trans_dom"/>
</dbReference>
<feature type="transmembrane region" description="Helical" evidence="12">
    <location>
        <begin position="461"/>
        <end position="485"/>
    </location>
</feature>
<evidence type="ECO:0000256" key="3">
    <source>
        <dbReference type="ARBA" id="ARBA00022692"/>
    </source>
</evidence>
<keyword evidence="3 12" id="KW-0812">Transmembrane</keyword>
<dbReference type="InterPro" id="IPR018490">
    <property type="entry name" value="cNMP-bd_dom_sf"/>
</dbReference>
<name>A0ABQ6N202_9STRA</name>
<evidence type="ECO:0000256" key="10">
    <source>
        <dbReference type="SAM" id="Coils"/>
    </source>
</evidence>
<evidence type="ECO:0000259" key="13">
    <source>
        <dbReference type="PROSITE" id="PS50042"/>
    </source>
</evidence>
<dbReference type="SMART" id="SM00054">
    <property type="entry name" value="EFh"/>
    <property type="match status" value="2"/>
</dbReference>
<comment type="caution">
    <text evidence="15">The sequence shown here is derived from an EMBL/GenBank/DDBJ whole genome shotgun (WGS) entry which is preliminary data.</text>
</comment>
<sequence>MAFRRPAESPAPVNEMRPSLLGGLSSSGRSLTPSPGPDGPRTSGPKTSASTNETSGPRLSAFAGLSASMSSLVGSGGKSEELVMSEKEKKMIRDAFNLFDTDGDGSVTKEELKHVMETLFNTVLSEDELAAMVTEADEDGDGEVSFEEFESKVATMIRAAATGNAKGNGSNPNDSSGDSGQEKHWQSLSRLISHFSDDKDGKEGGEESKKEEGTTAAMKKMLSTSDKRKKMRKKQVQWNQHDAMVAHFNLRRLSLDTAGGGTDEDDIAAAVRIVEEKKSREWKHRLKRPMSPHSDFRRCWELLVLILVIFQALYIPLTVSFEIVHDYASGWWTFDLITDLMFMLDLIMTFNVAIVENNTNKLILSRKRIAKEYLTGWFWLDLAASIPFDLLLTLAATGTLKASSNESAGAGVGSATSLLKGFKLPRLLRLLKVMRIMRLVKLAKIRPEIIWTLQYSRHSNILRLTGLVLVIVVIVHYFACVFYFIMSETWLSRQDCESMVYDQYVDAFEEDDRILIDKGFEISPETLMDAITYGYPIKPCMDQNTTVGERYITSFYNSMLLVQGESIGPMTTTEKMYSVVMILVGSLMLAVIFGNVSMYIANFSANSTAYQRKMEYLFESMNHLELPQNLKKRIIMYYDVMWKEYRSLDGSIHQFIPELSKQLGTEVFLYLRTNLILSVPFLRQCSPEVVQNLVITLKTEVFLPNDYIVHKGVPGEEMYLISKGVCEVTVTDFTSESVIAKKTSKAMEHVRSAESAFGDKKPKRRKSIVDAMNSKIQHLVSKSFIDEDGEASAEVIELDANGNPVVIDKKKRKTMDKKGLLSMQKDADGLLASTKEYANADQSVRAQRRTTMSAGADAATALAATLSEVRNSDGNGDDNSGDDNSDAEDTSAGISLNKVIKQRDQAASRVGHVETSTKVSLGKGFSKRGGFAGGDIPGQLNSQSDGGEDPVSEARSDASSGSNEGGDTKSRGGGRRRSSGQVTSSKTGANATSSSASSIRDIIKTEKVVKELGEGEYFGEIALILNTTRTCNVRAKNFAELNILRRDDFENIVGKYEAERKLMEEIIMEKYKVEVPDLDAQKSNNKVNSASEQSRQLQETRDLAQDTRCVVDIMAMQIKLLTDALMEADVINEEDEEGFSYRVGDRAEVQETFKEIEAKDGTLNGANSLRRTSGGALGGGAKARKPSASGGDGRTRRSSSTISVKNADDALPALERIISPKMAPRKTSTNFATGALMQRSPSVSHHGHGPGPLGRKASARGEGMGAKKASFRRKSSARASNLTDVVEDMKEDMHTGRSSASAGKVEEERRQLKDVQSDIERAKVELSALRREKEREEQEKLEKAQAPRPTDPALLAFHREHGGSAASVTRKSFSSSDDYQEQLSIRIARNTRKTQPAFATDAEAAVREMNERGDEGGEGAGAAPGVAAGIAPGGGGGDAAQAGGGHVNFDMSKVVPQDSPDSVTNTSTPSKDDISRLLELTEIRSRQASERSVGGAAERDGESFDELVKSLDLGGE</sequence>
<dbReference type="Pfam" id="PF00027">
    <property type="entry name" value="cNMP_binding"/>
    <property type="match status" value="1"/>
</dbReference>
<feature type="compositionally biased region" description="Polar residues" evidence="11">
    <location>
        <begin position="1459"/>
        <end position="1469"/>
    </location>
</feature>
<feature type="compositionally biased region" description="Gly residues" evidence="11">
    <location>
        <begin position="1431"/>
        <end position="1446"/>
    </location>
</feature>
<evidence type="ECO:0000313" key="15">
    <source>
        <dbReference type="EMBL" id="GMI38080.1"/>
    </source>
</evidence>
<keyword evidence="6" id="KW-0406">Ion transport</keyword>
<dbReference type="Pfam" id="PF13499">
    <property type="entry name" value="EF-hand_7"/>
    <property type="match status" value="1"/>
</dbReference>
<dbReference type="PROSITE" id="PS00018">
    <property type="entry name" value="EF_HAND_1"/>
    <property type="match status" value="2"/>
</dbReference>
<evidence type="ECO:0000256" key="7">
    <source>
        <dbReference type="ARBA" id="ARBA00023136"/>
    </source>
</evidence>
<feature type="compositionally biased region" description="Low complexity" evidence="11">
    <location>
        <begin position="18"/>
        <end position="33"/>
    </location>
</feature>
<keyword evidence="10" id="KW-0175">Coiled coil</keyword>
<dbReference type="Proteomes" id="UP001165060">
    <property type="component" value="Unassembled WGS sequence"/>
</dbReference>
<evidence type="ECO:0000256" key="1">
    <source>
        <dbReference type="ARBA" id="ARBA00004141"/>
    </source>
</evidence>
<feature type="region of interest" description="Disordered" evidence="11">
    <location>
        <begin position="1164"/>
        <end position="1203"/>
    </location>
</feature>
<feature type="compositionally biased region" description="Basic and acidic residues" evidence="11">
    <location>
        <begin position="1497"/>
        <end position="1509"/>
    </location>
</feature>
<dbReference type="Gene3D" id="1.10.238.10">
    <property type="entry name" value="EF-hand"/>
    <property type="match status" value="1"/>
</dbReference>
<gene>
    <name evidence="15" type="ORF">TeGR_g329</name>
</gene>
<feature type="region of interest" description="Disordered" evidence="11">
    <location>
        <begin position="903"/>
        <end position="997"/>
    </location>
</feature>
<feature type="transmembrane region" description="Helical" evidence="12">
    <location>
        <begin position="376"/>
        <end position="396"/>
    </location>
</feature>
<evidence type="ECO:0000256" key="6">
    <source>
        <dbReference type="ARBA" id="ARBA00023065"/>
    </source>
</evidence>
<keyword evidence="4" id="KW-0106">Calcium</keyword>
<dbReference type="InterPro" id="IPR002048">
    <property type="entry name" value="EF_hand_dom"/>
</dbReference>
<evidence type="ECO:0000256" key="9">
    <source>
        <dbReference type="ARBA" id="ARBA00023303"/>
    </source>
</evidence>
<accession>A0ABQ6N202</accession>
<evidence type="ECO:0008006" key="17">
    <source>
        <dbReference type="Google" id="ProtNLM"/>
    </source>
</evidence>
<feature type="region of interest" description="Disordered" evidence="11">
    <location>
        <begin position="1"/>
        <end position="62"/>
    </location>
</feature>
<dbReference type="CDD" id="cd00038">
    <property type="entry name" value="CAP_ED"/>
    <property type="match status" value="2"/>
</dbReference>
<feature type="compositionally biased region" description="Basic and acidic residues" evidence="11">
    <location>
        <begin position="195"/>
        <end position="213"/>
    </location>
</feature>
<dbReference type="SUPFAM" id="SSF47473">
    <property type="entry name" value="EF-hand"/>
    <property type="match status" value="1"/>
</dbReference>
<dbReference type="PANTHER" id="PTHR45638:SF11">
    <property type="entry name" value="CYCLIC NUCLEOTIDE-GATED CATION CHANNEL SUBUNIT A"/>
    <property type="match status" value="1"/>
</dbReference>
<dbReference type="EMBL" id="BRYB01000805">
    <property type="protein sequence ID" value="GMI38080.1"/>
    <property type="molecule type" value="Genomic_DNA"/>
</dbReference>
<dbReference type="InterPro" id="IPR050866">
    <property type="entry name" value="CNG_cation_channel"/>
</dbReference>
<feature type="compositionally biased region" description="Low complexity" evidence="11">
    <location>
        <begin position="979"/>
        <end position="997"/>
    </location>
</feature>
<protein>
    <recommendedName>
        <fullName evidence="17">Calmodulin</fullName>
    </recommendedName>
</protein>
<dbReference type="PANTHER" id="PTHR45638">
    <property type="entry name" value="CYCLIC NUCLEOTIDE-GATED CATION CHANNEL SUBUNIT A"/>
    <property type="match status" value="1"/>
</dbReference>
<evidence type="ECO:0000259" key="14">
    <source>
        <dbReference type="PROSITE" id="PS50222"/>
    </source>
</evidence>
<feature type="transmembrane region" description="Helical" evidence="12">
    <location>
        <begin position="299"/>
        <end position="319"/>
    </location>
</feature>
<dbReference type="Gene3D" id="2.60.120.10">
    <property type="entry name" value="Jelly Rolls"/>
    <property type="match status" value="2"/>
</dbReference>
<dbReference type="Pfam" id="PF00520">
    <property type="entry name" value="Ion_trans"/>
    <property type="match status" value="1"/>
</dbReference>
<dbReference type="PRINTS" id="PR01463">
    <property type="entry name" value="EAGCHANLFMLY"/>
</dbReference>
<feature type="domain" description="EF-hand" evidence="14">
    <location>
        <begin position="87"/>
        <end position="122"/>
    </location>
</feature>
<keyword evidence="2" id="KW-0813">Transport</keyword>
<evidence type="ECO:0000256" key="5">
    <source>
        <dbReference type="ARBA" id="ARBA00022989"/>
    </source>
</evidence>
<feature type="domain" description="Cyclic nucleotide-binding" evidence="13">
    <location>
        <begin position="1001"/>
        <end position="1070"/>
    </location>
</feature>
<feature type="region of interest" description="Disordered" evidence="11">
    <location>
        <begin position="868"/>
        <end position="890"/>
    </location>
</feature>
<feature type="region of interest" description="Disordered" evidence="11">
    <location>
        <begin position="1409"/>
        <end position="1516"/>
    </location>
</feature>
<feature type="compositionally biased region" description="Basic and acidic residues" evidence="11">
    <location>
        <begin position="1329"/>
        <end position="1345"/>
    </location>
</feature>
<evidence type="ECO:0000256" key="11">
    <source>
        <dbReference type="SAM" id="MobiDB-lite"/>
    </source>
</evidence>
<keyword evidence="5 12" id="KW-1133">Transmembrane helix</keyword>
<feature type="compositionally biased region" description="Acidic residues" evidence="11">
    <location>
        <begin position="875"/>
        <end position="889"/>
    </location>
</feature>
<keyword evidence="9" id="KW-0407">Ion channel</keyword>
<feature type="compositionally biased region" description="Polar residues" evidence="11">
    <location>
        <begin position="44"/>
        <end position="57"/>
    </location>
</feature>
<dbReference type="CDD" id="cd00051">
    <property type="entry name" value="EFh"/>
    <property type="match status" value="1"/>
</dbReference>
<dbReference type="InterPro" id="IPR003938">
    <property type="entry name" value="K_chnl_volt-dep_EAG/ELK/ERG"/>
</dbReference>
<proteinExistence type="predicted"/>
<feature type="region of interest" description="Disordered" evidence="11">
    <location>
        <begin position="1239"/>
        <end position="1314"/>
    </location>
</feature>
<feature type="compositionally biased region" description="Low complexity" evidence="11">
    <location>
        <begin position="167"/>
        <end position="179"/>
    </location>
</feature>